<accession>A0A918X1V5</accession>
<reference evidence="2" key="1">
    <citation type="journal article" date="2014" name="Int. J. Syst. Evol. Microbiol.">
        <title>Complete genome sequence of Corynebacterium casei LMG S-19264T (=DSM 44701T), isolated from a smear-ripened cheese.</title>
        <authorList>
            <consortium name="US DOE Joint Genome Institute (JGI-PGF)"/>
            <person name="Walter F."/>
            <person name="Albersmeier A."/>
            <person name="Kalinowski J."/>
            <person name="Ruckert C."/>
        </authorList>
    </citation>
    <scope>NUCLEOTIDE SEQUENCE</scope>
    <source>
        <strain evidence="2">JCM 4637</strain>
    </source>
</reference>
<keyword evidence="1" id="KW-1133">Transmembrane helix</keyword>
<feature type="transmembrane region" description="Helical" evidence="1">
    <location>
        <begin position="90"/>
        <end position="110"/>
    </location>
</feature>
<evidence type="ECO:0000313" key="3">
    <source>
        <dbReference type="Proteomes" id="UP000638353"/>
    </source>
</evidence>
<protein>
    <submittedName>
        <fullName evidence="2">Uncharacterized protein</fullName>
    </submittedName>
</protein>
<name>A0A918X1V5_9ACTN</name>
<dbReference type="Proteomes" id="UP000638353">
    <property type="component" value="Unassembled WGS sequence"/>
</dbReference>
<reference evidence="2" key="2">
    <citation type="submission" date="2020-09" db="EMBL/GenBank/DDBJ databases">
        <authorList>
            <person name="Sun Q."/>
            <person name="Ohkuma M."/>
        </authorList>
    </citation>
    <scope>NUCLEOTIDE SEQUENCE</scope>
    <source>
        <strain evidence="2">JCM 4637</strain>
    </source>
</reference>
<sequence length="113" mass="12957">MSMEEQATRGLADMEAYLYQEAHLSAARLRVAAFIAQSAELTHQQKRNIEEWYLDEQKYVAGMVTRHIVDSIAKADSAQRRRFLRWMRRLLIAMAILTLLTFAGTVLLVSSGR</sequence>
<dbReference type="AlphaFoldDB" id="A0A918X1V5"/>
<comment type="caution">
    <text evidence="2">The sequence shown here is derived from an EMBL/GenBank/DDBJ whole genome shotgun (WGS) entry which is preliminary data.</text>
</comment>
<dbReference type="RefSeq" id="WP_189825429.1">
    <property type="nucleotide sequence ID" value="NZ_BMVC01000011.1"/>
</dbReference>
<dbReference type="EMBL" id="BMVC01000011">
    <property type="protein sequence ID" value="GHD03875.1"/>
    <property type="molecule type" value="Genomic_DNA"/>
</dbReference>
<evidence type="ECO:0000256" key="1">
    <source>
        <dbReference type="SAM" id="Phobius"/>
    </source>
</evidence>
<keyword evidence="1" id="KW-0812">Transmembrane</keyword>
<organism evidence="2 3">
    <name type="scientific">Streptomyces finlayi</name>
    <dbReference type="NCBI Taxonomy" id="67296"/>
    <lineage>
        <taxon>Bacteria</taxon>
        <taxon>Bacillati</taxon>
        <taxon>Actinomycetota</taxon>
        <taxon>Actinomycetes</taxon>
        <taxon>Kitasatosporales</taxon>
        <taxon>Streptomycetaceae</taxon>
        <taxon>Streptomyces</taxon>
    </lineage>
</organism>
<proteinExistence type="predicted"/>
<keyword evidence="1" id="KW-0472">Membrane</keyword>
<gene>
    <name evidence="2" type="ORF">GCM10010334_51980</name>
</gene>
<evidence type="ECO:0000313" key="2">
    <source>
        <dbReference type="EMBL" id="GHD03875.1"/>
    </source>
</evidence>